<sequence>MFYKPCNPEIRRVDDALSGFKGFEWGWDLFFYEKIGYLWIPVNEAGMANISSCE</sequence>
<keyword evidence="2" id="KW-1185">Reference proteome</keyword>
<organism evidence="1 2">
    <name type="scientific">Hydrogenoanaerobacterium saccharovorans</name>
    <dbReference type="NCBI Taxonomy" id="474960"/>
    <lineage>
        <taxon>Bacteria</taxon>
        <taxon>Bacillati</taxon>
        <taxon>Bacillota</taxon>
        <taxon>Clostridia</taxon>
        <taxon>Eubacteriales</taxon>
        <taxon>Oscillospiraceae</taxon>
        <taxon>Hydrogenoanaerobacterium</taxon>
    </lineage>
</organism>
<dbReference type="RefSeq" id="WP_204721806.1">
    <property type="nucleotide sequence ID" value="NZ_JACSNR010000010.1"/>
</dbReference>
<reference evidence="1 2" key="1">
    <citation type="journal article" date="2021" name="Sci. Rep.">
        <title>The distribution of antibiotic resistance genes in chicken gut microbiota commensals.</title>
        <authorList>
            <person name="Juricova H."/>
            <person name="Matiasovicova J."/>
            <person name="Kubasova T."/>
            <person name="Cejkova D."/>
            <person name="Rychlik I."/>
        </authorList>
    </citation>
    <scope>NUCLEOTIDE SEQUENCE [LARGE SCALE GENOMIC DNA]</scope>
    <source>
        <strain evidence="1 2">An564</strain>
    </source>
</reference>
<dbReference type="EMBL" id="JACSNR010000010">
    <property type="protein sequence ID" value="MBM6924105.1"/>
    <property type="molecule type" value="Genomic_DNA"/>
</dbReference>
<dbReference type="Proteomes" id="UP000724149">
    <property type="component" value="Unassembled WGS sequence"/>
</dbReference>
<protein>
    <submittedName>
        <fullName evidence="1">Uncharacterized protein</fullName>
    </submittedName>
</protein>
<name>A0ABS2GNM9_9FIRM</name>
<comment type="caution">
    <text evidence="1">The sequence shown here is derived from an EMBL/GenBank/DDBJ whole genome shotgun (WGS) entry which is preliminary data.</text>
</comment>
<proteinExistence type="predicted"/>
<gene>
    <name evidence="1" type="ORF">H9X81_10460</name>
</gene>
<accession>A0ABS2GNM9</accession>
<evidence type="ECO:0000313" key="2">
    <source>
        <dbReference type="Proteomes" id="UP000724149"/>
    </source>
</evidence>
<evidence type="ECO:0000313" key="1">
    <source>
        <dbReference type="EMBL" id="MBM6924105.1"/>
    </source>
</evidence>